<dbReference type="InterPro" id="IPR036107">
    <property type="entry name" value="CsrA_sf"/>
</dbReference>
<dbReference type="HAMAP" id="MF_00167">
    <property type="entry name" value="CsrA"/>
    <property type="match status" value="1"/>
</dbReference>
<evidence type="ECO:0000313" key="6">
    <source>
        <dbReference type="Proteomes" id="UP001596113"/>
    </source>
</evidence>
<dbReference type="RefSeq" id="WP_378129600.1">
    <property type="nucleotide sequence ID" value="NZ_JBHSMI010000005.1"/>
</dbReference>
<accession>A0ABW0HML0</accession>
<keyword evidence="3 4" id="KW-0694">RNA-binding</keyword>
<comment type="subunit">
    <text evidence="4">Homodimer; the beta-strands of each monomer intercalate to form a hydrophobic core, while the alpha-helices form wings that extend away from the core.</text>
</comment>
<comment type="caution">
    <text evidence="5">The sequence shown here is derived from an EMBL/GenBank/DDBJ whole genome shotgun (WGS) entry which is preliminary data.</text>
</comment>
<protein>
    <recommendedName>
        <fullName evidence="4">Translational regulator CsrA</fullName>
    </recommendedName>
</protein>
<dbReference type="EMBL" id="JBHSMI010000005">
    <property type="protein sequence ID" value="MFC5401749.1"/>
    <property type="molecule type" value="Genomic_DNA"/>
</dbReference>
<dbReference type="Pfam" id="PF02599">
    <property type="entry name" value="CsrA"/>
    <property type="match status" value="1"/>
</dbReference>
<dbReference type="PANTHER" id="PTHR34984">
    <property type="entry name" value="CARBON STORAGE REGULATOR"/>
    <property type="match status" value="1"/>
</dbReference>
<dbReference type="PANTHER" id="PTHR34984:SF1">
    <property type="entry name" value="CARBON STORAGE REGULATOR"/>
    <property type="match status" value="1"/>
</dbReference>
<keyword evidence="4" id="KW-1005">Bacterial flagellum biogenesis</keyword>
<proteinExistence type="inferred from homology"/>
<keyword evidence="6" id="KW-1185">Reference proteome</keyword>
<organism evidence="5 6">
    <name type="scientific">Cohnella soli</name>
    <dbReference type="NCBI Taxonomy" id="425005"/>
    <lineage>
        <taxon>Bacteria</taxon>
        <taxon>Bacillati</taxon>
        <taxon>Bacillota</taxon>
        <taxon>Bacilli</taxon>
        <taxon>Bacillales</taxon>
        <taxon>Paenibacillaceae</taxon>
        <taxon>Cohnella</taxon>
    </lineage>
</organism>
<evidence type="ECO:0000256" key="2">
    <source>
        <dbReference type="ARBA" id="ARBA00022845"/>
    </source>
</evidence>
<evidence type="ECO:0000256" key="4">
    <source>
        <dbReference type="HAMAP-Rule" id="MF_00167"/>
    </source>
</evidence>
<comment type="subcellular location">
    <subcellularLocation>
        <location evidence="4">Cytoplasm</location>
    </subcellularLocation>
</comment>
<keyword evidence="1 4" id="KW-0963">Cytoplasm</keyword>
<sequence length="80" mass="8813">MLVLARKKGQSIIVQPGIEITVLDMEGDTVKIGVSAPREVQVMRKELLVSVQEENRQSVGKPLDVGGLSEQLKKMKKSLK</sequence>
<gene>
    <name evidence="4" type="primary">csrA</name>
    <name evidence="5" type="ORF">ACFPOF_03300</name>
</gene>
<name>A0ABW0HML0_9BACL</name>
<keyword evidence="2 4" id="KW-0810">Translation regulation</keyword>
<evidence type="ECO:0000256" key="1">
    <source>
        <dbReference type="ARBA" id="ARBA00022490"/>
    </source>
</evidence>
<evidence type="ECO:0000313" key="5">
    <source>
        <dbReference type="EMBL" id="MFC5401749.1"/>
    </source>
</evidence>
<evidence type="ECO:0000256" key="3">
    <source>
        <dbReference type="ARBA" id="ARBA00022884"/>
    </source>
</evidence>
<keyword evidence="4" id="KW-0678">Repressor</keyword>
<comment type="similarity">
    <text evidence="4">Belongs to the CsrA/RsmA family.</text>
</comment>
<dbReference type="SUPFAM" id="SSF117130">
    <property type="entry name" value="CsrA-like"/>
    <property type="match status" value="1"/>
</dbReference>
<reference evidence="6" key="1">
    <citation type="journal article" date="2019" name="Int. J. Syst. Evol. Microbiol.">
        <title>The Global Catalogue of Microorganisms (GCM) 10K type strain sequencing project: providing services to taxonomists for standard genome sequencing and annotation.</title>
        <authorList>
            <consortium name="The Broad Institute Genomics Platform"/>
            <consortium name="The Broad Institute Genome Sequencing Center for Infectious Disease"/>
            <person name="Wu L."/>
            <person name="Ma J."/>
        </authorList>
    </citation>
    <scope>NUCLEOTIDE SEQUENCE [LARGE SCALE GENOMIC DNA]</scope>
    <source>
        <strain evidence="6">CGMCC 1.18575</strain>
    </source>
</reference>
<dbReference type="Gene3D" id="2.60.40.4380">
    <property type="entry name" value="Translational regulator CsrA"/>
    <property type="match status" value="1"/>
</dbReference>
<dbReference type="InterPro" id="IPR003751">
    <property type="entry name" value="CsrA"/>
</dbReference>
<dbReference type="Proteomes" id="UP001596113">
    <property type="component" value="Unassembled WGS sequence"/>
</dbReference>
<comment type="function">
    <text evidence="4">A translational regulator that binds mRNA to regulate translation initiation and/or mRNA stability. Usually binds in the 5'-UTR at or near the Shine-Dalgarno sequence preventing ribosome-binding, thus repressing translation. Its main target seems to be the major flagellin gene, while its function is anatagonized by FliW.</text>
</comment>